<proteinExistence type="inferred from homology"/>
<evidence type="ECO:0000313" key="4">
    <source>
        <dbReference type="Proteomes" id="UP000749559"/>
    </source>
</evidence>
<keyword evidence="2" id="KW-0808">Transferase</keyword>
<dbReference type="EMBL" id="CAIIXF020000012">
    <property type="protein sequence ID" value="CAH1801722.1"/>
    <property type="molecule type" value="Genomic_DNA"/>
</dbReference>
<comment type="similarity">
    <text evidence="1">Belongs to the sulfotransferase 1 family.</text>
</comment>
<dbReference type="PANTHER" id="PTHR11783">
    <property type="entry name" value="SULFOTRANSFERASE SULT"/>
    <property type="match status" value="1"/>
</dbReference>
<dbReference type="InterPro" id="IPR027417">
    <property type="entry name" value="P-loop_NTPase"/>
</dbReference>
<dbReference type="Pfam" id="PF00685">
    <property type="entry name" value="Sulfotransfer_1"/>
    <property type="match status" value="1"/>
</dbReference>
<dbReference type="OrthoDB" id="205623at2759"/>
<dbReference type="GO" id="GO:0008146">
    <property type="term" value="F:sulfotransferase activity"/>
    <property type="evidence" value="ECO:0007669"/>
    <property type="project" value="InterPro"/>
</dbReference>
<dbReference type="Gene3D" id="3.40.50.300">
    <property type="entry name" value="P-loop containing nucleotide triphosphate hydrolases"/>
    <property type="match status" value="1"/>
</dbReference>
<dbReference type="AlphaFoldDB" id="A0A8J1TLT0"/>
<sequence>MMADPEWPEVYKGSIYERLKDPFVFKGVIMPAFENKEALEEMEDWKMRPDDILAIGWPRTGSYMCKHLLWNIMTNGNIPEGEDIGDHVRYINTSPDVIHADKSGIAPTDQGSNPLTHIDAMDKSKPRMLCGHLPYQYMPKDVKEGKVKVILQLRNFKDATLSHHLVWKGSEVWNSTDYTLGEWLSDQLKGGVPYGDWIDHTVGWLKHKEELNILILQYEDMIEDMVGTVQKMAKFVGKELCPETVSKIAQECTFKAMKKKPDTFEKLDIVSTPYLRKGIVGDWKNHFTVAQSEEIDDALKERMQGIGDITFKYE</sequence>
<keyword evidence="4" id="KW-1185">Reference proteome</keyword>
<protein>
    <submittedName>
        <fullName evidence="3">Uncharacterized protein</fullName>
    </submittedName>
</protein>
<name>A0A8J1TLT0_OWEFU</name>
<evidence type="ECO:0000256" key="1">
    <source>
        <dbReference type="ARBA" id="ARBA00005771"/>
    </source>
</evidence>
<comment type="caution">
    <text evidence="3">The sequence shown here is derived from an EMBL/GenBank/DDBJ whole genome shotgun (WGS) entry which is preliminary data.</text>
</comment>
<evidence type="ECO:0000256" key="2">
    <source>
        <dbReference type="ARBA" id="ARBA00022679"/>
    </source>
</evidence>
<dbReference type="InterPro" id="IPR000863">
    <property type="entry name" value="Sulfotransferase_dom"/>
</dbReference>
<evidence type="ECO:0000313" key="3">
    <source>
        <dbReference type="EMBL" id="CAH1801722.1"/>
    </source>
</evidence>
<accession>A0A8J1TLT0</accession>
<dbReference type="Proteomes" id="UP000749559">
    <property type="component" value="Unassembled WGS sequence"/>
</dbReference>
<dbReference type="SUPFAM" id="SSF52540">
    <property type="entry name" value="P-loop containing nucleoside triphosphate hydrolases"/>
    <property type="match status" value="1"/>
</dbReference>
<gene>
    <name evidence="3" type="ORF">OFUS_LOCUS25486</name>
</gene>
<organism evidence="3 4">
    <name type="scientific">Owenia fusiformis</name>
    <name type="common">Polychaete worm</name>
    <dbReference type="NCBI Taxonomy" id="6347"/>
    <lineage>
        <taxon>Eukaryota</taxon>
        <taxon>Metazoa</taxon>
        <taxon>Spiralia</taxon>
        <taxon>Lophotrochozoa</taxon>
        <taxon>Annelida</taxon>
        <taxon>Polychaeta</taxon>
        <taxon>Sedentaria</taxon>
        <taxon>Canalipalpata</taxon>
        <taxon>Sabellida</taxon>
        <taxon>Oweniida</taxon>
        <taxon>Oweniidae</taxon>
        <taxon>Owenia</taxon>
    </lineage>
</organism>
<reference evidence="3" key="1">
    <citation type="submission" date="2022-03" db="EMBL/GenBank/DDBJ databases">
        <authorList>
            <person name="Martin C."/>
        </authorList>
    </citation>
    <scope>NUCLEOTIDE SEQUENCE</scope>
</reference>